<dbReference type="Proteomes" id="UP000018291">
    <property type="component" value="Unassembled WGS sequence"/>
</dbReference>
<accession>R4Z1G8</accession>
<name>R4Z1G8_9ACTN</name>
<protein>
    <submittedName>
        <fullName evidence="1">Uncharacterized protein</fullName>
    </submittedName>
</protein>
<dbReference type="HOGENOM" id="CLU_2218274_0_0_11"/>
<dbReference type="STRING" id="1229780.BN381_400033"/>
<keyword evidence="2" id="KW-1185">Reference proteome</keyword>
<comment type="caution">
    <text evidence="1">The sequence shown here is derived from an EMBL/GenBank/DDBJ whole genome shotgun (WGS) entry which is preliminary data.</text>
</comment>
<sequence>MALIRATCSDCGDVELRSPGLQLRVCAETGAATYIFRCPTCTMAEVRPAKSDVVEALVSAGVSLTRWSLPAELSECRSGRPISHDDLLAFHEIIHGDEWTSAFGNS</sequence>
<dbReference type="EMBL" id="CANL01000035">
    <property type="protein sequence ID" value="CCM64515.1"/>
    <property type="molecule type" value="Genomic_DNA"/>
</dbReference>
<gene>
    <name evidence="1" type="ORF">BN381_400033</name>
</gene>
<dbReference type="AlphaFoldDB" id="R4Z1G8"/>
<evidence type="ECO:0000313" key="1">
    <source>
        <dbReference type="EMBL" id="CCM64515.1"/>
    </source>
</evidence>
<organism evidence="1 2">
    <name type="scientific">Candidatus Neomicrothrix parvicella RN1</name>
    <dbReference type="NCBI Taxonomy" id="1229780"/>
    <lineage>
        <taxon>Bacteria</taxon>
        <taxon>Bacillati</taxon>
        <taxon>Actinomycetota</taxon>
        <taxon>Acidimicrobiia</taxon>
        <taxon>Acidimicrobiales</taxon>
        <taxon>Microthrixaceae</taxon>
        <taxon>Candidatus Neomicrothrix</taxon>
    </lineage>
</organism>
<proteinExistence type="predicted"/>
<dbReference type="OrthoDB" id="5188825at2"/>
<reference evidence="1 2" key="1">
    <citation type="journal article" date="2013" name="ISME J.">
        <title>Metabolic model for the filamentous 'Candidatus Microthrix parvicella' based on genomic and metagenomic analyses.</title>
        <authorList>
            <person name="Jon McIlroy S."/>
            <person name="Kristiansen R."/>
            <person name="Albertsen M."/>
            <person name="Michael Karst S."/>
            <person name="Rossetti S."/>
            <person name="Lund Nielsen J."/>
            <person name="Tandoi V."/>
            <person name="James Seviour R."/>
            <person name="Nielsen P.H."/>
        </authorList>
    </citation>
    <scope>NUCLEOTIDE SEQUENCE [LARGE SCALE GENOMIC DNA]</scope>
    <source>
        <strain evidence="1 2">RN1</strain>
    </source>
</reference>
<evidence type="ECO:0000313" key="2">
    <source>
        <dbReference type="Proteomes" id="UP000018291"/>
    </source>
</evidence>